<name>A0ABR3LWI4_9TELE</name>
<protein>
    <submittedName>
        <fullName evidence="2">Uncharacterized protein</fullName>
    </submittedName>
</protein>
<comment type="caution">
    <text evidence="2">The sequence shown here is derived from an EMBL/GenBank/DDBJ whole genome shotgun (WGS) entry which is preliminary data.</text>
</comment>
<proteinExistence type="predicted"/>
<accession>A0ABR3LWI4</accession>
<sequence length="90" mass="9912">MPPKMPDGSATQSATDNRPLILRPARSRSLIQEKFLEKPRNENRRSALKGTNSVVKRIANSAPCQRSPDPDKHDCGGSLKSPQACKRTES</sequence>
<feature type="compositionally biased region" description="Basic and acidic residues" evidence="1">
    <location>
        <begin position="34"/>
        <end position="45"/>
    </location>
</feature>
<evidence type="ECO:0000313" key="2">
    <source>
        <dbReference type="EMBL" id="KAL1257257.1"/>
    </source>
</evidence>
<keyword evidence="3" id="KW-1185">Reference proteome</keyword>
<evidence type="ECO:0000313" key="3">
    <source>
        <dbReference type="Proteomes" id="UP001558613"/>
    </source>
</evidence>
<feature type="region of interest" description="Disordered" evidence="1">
    <location>
        <begin position="1"/>
        <end position="90"/>
    </location>
</feature>
<dbReference type="EMBL" id="JAYMGO010000018">
    <property type="protein sequence ID" value="KAL1257257.1"/>
    <property type="molecule type" value="Genomic_DNA"/>
</dbReference>
<evidence type="ECO:0000256" key="1">
    <source>
        <dbReference type="SAM" id="MobiDB-lite"/>
    </source>
</evidence>
<gene>
    <name evidence="2" type="ORF">QQF64_012802</name>
</gene>
<reference evidence="2 3" key="1">
    <citation type="submission" date="2023-09" db="EMBL/GenBank/DDBJ databases">
        <authorList>
            <person name="Wang M."/>
        </authorList>
    </citation>
    <scope>NUCLEOTIDE SEQUENCE [LARGE SCALE GENOMIC DNA]</scope>
    <source>
        <strain evidence="2">GT-2023</strain>
        <tissue evidence="2">Liver</tissue>
    </source>
</reference>
<organism evidence="2 3">
    <name type="scientific">Cirrhinus molitorella</name>
    <name type="common">mud carp</name>
    <dbReference type="NCBI Taxonomy" id="172907"/>
    <lineage>
        <taxon>Eukaryota</taxon>
        <taxon>Metazoa</taxon>
        <taxon>Chordata</taxon>
        <taxon>Craniata</taxon>
        <taxon>Vertebrata</taxon>
        <taxon>Euteleostomi</taxon>
        <taxon>Actinopterygii</taxon>
        <taxon>Neopterygii</taxon>
        <taxon>Teleostei</taxon>
        <taxon>Ostariophysi</taxon>
        <taxon>Cypriniformes</taxon>
        <taxon>Cyprinidae</taxon>
        <taxon>Labeoninae</taxon>
        <taxon>Labeonini</taxon>
        <taxon>Cirrhinus</taxon>
    </lineage>
</organism>
<dbReference type="Proteomes" id="UP001558613">
    <property type="component" value="Unassembled WGS sequence"/>
</dbReference>